<dbReference type="InterPro" id="IPR036397">
    <property type="entry name" value="RNaseH_sf"/>
</dbReference>
<evidence type="ECO:0000313" key="2">
    <source>
        <dbReference type="EMBL" id="KAJ3651841.1"/>
    </source>
</evidence>
<dbReference type="Pfam" id="PF02171">
    <property type="entry name" value="Piwi"/>
    <property type="match status" value="1"/>
</dbReference>
<dbReference type="AlphaFoldDB" id="A0AA38IAJ5"/>
<evidence type="ECO:0000313" key="3">
    <source>
        <dbReference type="Proteomes" id="UP001168821"/>
    </source>
</evidence>
<gene>
    <name evidence="2" type="ORF">Zmor_017849</name>
</gene>
<dbReference type="InterPro" id="IPR003165">
    <property type="entry name" value="Piwi"/>
</dbReference>
<comment type="caution">
    <text evidence="2">The sequence shown here is derived from an EMBL/GenBank/DDBJ whole genome shotgun (WGS) entry which is preliminary data.</text>
</comment>
<sequence length="500" mass="56893">MEYCHLKDGQPLAGSRLLKNQTAIMTNSSATSTSERKKKIQDVMQKANHNDNPCIREFGFSISDTFECVDARVLDPPRLEYCDGKVDPKNGTWWAKKFKVGAEIRQWTIIGFGVQHDRIGTKVNELARQVVNFGQSTGMIFSKPDEPFEYISSDKRSLISCLEKKKNYDLVVVIIPNNKDSYYFVKQEAEQRVGLLTQCVKVDTLFKLDDQTTIRNILLKINCKMNGINHVLANLDLIDKESCMVMGADVTHPSPQARTIPSVIAVTASHNLKATNYNIHVGLQEPRTTLSEIIQSLETITRDKLKIFHNQTGQKPKRIYFFRDGVSDGEFERVKEIEINAIKRACASYDCNPHLTFIVVQKRHNTRFFPIDTRDGTGKYENVPVGTYVDTVITDPTIPNFYLMSHQSIKGVGRPTKYCVLHDENNLSNDDVEKLAYYLCHVYTRCNRAVSYPAPTYFAHLAADRAKGYLYKKNINLDNLNQGLVKIDSKFASKNPMFFS</sequence>
<dbReference type="SUPFAM" id="SSF53098">
    <property type="entry name" value="Ribonuclease H-like"/>
    <property type="match status" value="1"/>
</dbReference>
<name>A0AA38IAJ5_9CUCU</name>
<feature type="domain" description="Piwi" evidence="1">
    <location>
        <begin position="170"/>
        <end position="471"/>
    </location>
</feature>
<evidence type="ECO:0000259" key="1">
    <source>
        <dbReference type="PROSITE" id="PS50822"/>
    </source>
</evidence>
<keyword evidence="3" id="KW-1185">Reference proteome</keyword>
<dbReference type="SMART" id="SM00950">
    <property type="entry name" value="Piwi"/>
    <property type="match status" value="1"/>
</dbReference>
<dbReference type="Proteomes" id="UP001168821">
    <property type="component" value="Unassembled WGS sequence"/>
</dbReference>
<proteinExistence type="predicted"/>
<dbReference type="SUPFAM" id="SSF101690">
    <property type="entry name" value="PAZ domain"/>
    <property type="match status" value="1"/>
</dbReference>
<dbReference type="InterPro" id="IPR032472">
    <property type="entry name" value="ArgoL2"/>
</dbReference>
<dbReference type="InterPro" id="IPR012337">
    <property type="entry name" value="RNaseH-like_sf"/>
</dbReference>
<dbReference type="CDD" id="cd04657">
    <property type="entry name" value="Piwi_ago-like"/>
    <property type="match status" value="1"/>
</dbReference>
<dbReference type="Pfam" id="PF16488">
    <property type="entry name" value="ArgoL2"/>
    <property type="match status" value="1"/>
</dbReference>
<dbReference type="Gene3D" id="3.30.420.10">
    <property type="entry name" value="Ribonuclease H-like superfamily/Ribonuclease H"/>
    <property type="match status" value="1"/>
</dbReference>
<dbReference type="InterPro" id="IPR036085">
    <property type="entry name" value="PAZ_dom_sf"/>
</dbReference>
<dbReference type="PANTHER" id="PTHR22891">
    <property type="entry name" value="EUKARYOTIC TRANSLATION INITIATION FACTOR 2C"/>
    <property type="match status" value="1"/>
</dbReference>
<reference evidence="2" key="1">
    <citation type="journal article" date="2023" name="G3 (Bethesda)">
        <title>Whole genome assemblies of Zophobas morio and Tenebrio molitor.</title>
        <authorList>
            <person name="Kaur S."/>
            <person name="Stinson S.A."/>
            <person name="diCenzo G.C."/>
        </authorList>
    </citation>
    <scope>NUCLEOTIDE SEQUENCE</scope>
    <source>
        <strain evidence="2">QUZm001</strain>
    </source>
</reference>
<dbReference type="Gene3D" id="3.40.50.2300">
    <property type="match status" value="1"/>
</dbReference>
<dbReference type="PROSITE" id="PS50822">
    <property type="entry name" value="PIWI"/>
    <property type="match status" value="1"/>
</dbReference>
<accession>A0AA38IAJ5</accession>
<protein>
    <recommendedName>
        <fullName evidence="1">Piwi domain-containing protein</fullName>
    </recommendedName>
</protein>
<organism evidence="2 3">
    <name type="scientific">Zophobas morio</name>
    <dbReference type="NCBI Taxonomy" id="2755281"/>
    <lineage>
        <taxon>Eukaryota</taxon>
        <taxon>Metazoa</taxon>
        <taxon>Ecdysozoa</taxon>
        <taxon>Arthropoda</taxon>
        <taxon>Hexapoda</taxon>
        <taxon>Insecta</taxon>
        <taxon>Pterygota</taxon>
        <taxon>Neoptera</taxon>
        <taxon>Endopterygota</taxon>
        <taxon>Coleoptera</taxon>
        <taxon>Polyphaga</taxon>
        <taxon>Cucujiformia</taxon>
        <taxon>Tenebrionidae</taxon>
        <taxon>Zophobas</taxon>
    </lineage>
</organism>
<dbReference type="InterPro" id="IPR045246">
    <property type="entry name" value="Piwi_ago-like"/>
</dbReference>
<dbReference type="EMBL" id="JALNTZ010000005">
    <property type="protein sequence ID" value="KAJ3651841.1"/>
    <property type="molecule type" value="Genomic_DNA"/>
</dbReference>
<dbReference type="GO" id="GO:0003676">
    <property type="term" value="F:nucleic acid binding"/>
    <property type="evidence" value="ECO:0007669"/>
    <property type="project" value="InterPro"/>
</dbReference>